<dbReference type="Proteomes" id="UP000048926">
    <property type="component" value="Unassembled WGS sequence"/>
</dbReference>
<sequence>MIYHGFNDDADRHLAILRERIRDKEASSWKHLALGFGFSGIIFSLIALIFLLSY</sequence>
<feature type="transmembrane region" description="Helical" evidence="1">
    <location>
        <begin position="32"/>
        <end position="52"/>
    </location>
</feature>
<organism evidence="2 3">
    <name type="scientific">Roseibium aggregatum</name>
    <dbReference type="NCBI Taxonomy" id="187304"/>
    <lineage>
        <taxon>Bacteria</taxon>
        <taxon>Pseudomonadati</taxon>
        <taxon>Pseudomonadota</taxon>
        <taxon>Alphaproteobacteria</taxon>
        <taxon>Hyphomicrobiales</taxon>
        <taxon>Stappiaceae</taxon>
        <taxon>Roseibium</taxon>
    </lineage>
</organism>
<keyword evidence="1" id="KW-0812">Transmembrane</keyword>
<proteinExistence type="predicted"/>
<dbReference type="RefSeq" id="WP_023002957.1">
    <property type="nucleotide sequence ID" value="NZ_CP045627.1"/>
</dbReference>
<dbReference type="AlphaFoldDB" id="A0A0M6Y790"/>
<keyword evidence="1" id="KW-0472">Membrane</keyword>
<dbReference type="EMBL" id="CXST01000003">
    <property type="protein sequence ID" value="CTQ45966.1"/>
    <property type="molecule type" value="Genomic_DNA"/>
</dbReference>
<keyword evidence="1" id="KW-1133">Transmembrane helix</keyword>
<protein>
    <submittedName>
        <fullName evidence="2">Uncharacterized protein</fullName>
    </submittedName>
</protein>
<evidence type="ECO:0000313" key="2">
    <source>
        <dbReference type="EMBL" id="CTQ45966.1"/>
    </source>
</evidence>
<reference evidence="3" key="1">
    <citation type="submission" date="2015-07" db="EMBL/GenBank/DDBJ databases">
        <authorList>
            <person name="Rodrigo-Torres Lidia"/>
            <person name="Arahal R.David."/>
        </authorList>
    </citation>
    <scope>NUCLEOTIDE SEQUENCE [LARGE SCALE GENOMIC DNA]</scope>
    <source>
        <strain evidence="3">CECT 4801</strain>
    </source>
</reference>
<evidence type="ECO:0000313" key="3">
    <source>
        <dbReference type="Proteomes" id="UP000048926"/>
    </source>
</evidence>
<evidence type="ECO:0000256" key="1">
    <source>
        <dbReference type="SAM" id="Phobius"/>
    </source>
</evidence>
<keyword evidence="3" id="KW-1185">Reference proteome</keyword>
<gene>
    <name evidence="2" type="ORF">LAL4801_04421</name>
</gene>
<accession>A0A0M6Y790</accession>
<name>A0A0M6Y790_9HYPH</name>